<dbReference type="EMBL" id="UINC01074136">
    <property type="protein sequence ID" value="SVC11032.1"/>
    <property type="molecule type" value="Genomic_DNA"/>
</dbReference>
<gene>
    <name evidence="1" type="ORF">METZ01_LOCUS263886</name>
</gene>
<evidence type="ECO:0000313" key="1">
    <source>
        <dbReference type="EMBL" id="SVC11032.1"/>
    </source>
</evidence>
<proteinExistence type="predicted"/>
<sequence length="93" mass="10511">MILSKNLAFTRGFPVLLAEREGFEPPLHASVNRISSAAHSARLCHLSFVGKLIILSYNKETNMTTFYPFYFLELAVKPVDFFLALIPHQTSPQ</sequence>
<protein>
    <submittedName>
        <fullName evidence="1">Uncharacterized protein</fullName>
    </submittedName>
</protein>
<accession>A0A382JI40</accession>
<organism evidence="1">
    <name type="scientific">marine metagenome</name>
    <dbReference type="NCBI Taxonomy" id="408172"/>
    <lineage>
        <taxon>unclassified sequences</taxon>
        <taxon>metagenomes</taxon>
        <taxon>ecological metagenomes</taxon>
    </lineage>
</organism>
<dbReference type="AlphaFoldDB" id="A0A382JI40"/>
<reference evidence="1" key="1">
    <citation type="submission" date="2018-05" db="EMBL/GenBank/DDBJ databases">
        <authorList>
            <person name="Lanie J.A."/>
            <person name="Ng W.-L."/>
            <person name="Kazmierczak K.M."/>
            <person name="Andrzejewski T.M."/>
            <person name="Davidsen T.M."/>
            <person name="Wayne K.J."/>
            <person name="Tettelin H."/>
            <person name="Glass J.I."/>
            <person name="Rusch D."/>
            <person name="Podicherti R."/>
            <person name="Tsui H.-C.T."/>
            <person name="Winkler M.E."/>
        </authorList>
    </citation>
    <scope>NUCLEOTIDE SEQUENCE</scope>
</reference>
<name>A0A382JI40_9ZZZZ</name>